<dbReference type="FunFam" id="3.40.605.10:FF:000007">
    <property type="entry name" value="NAD/NADP-dependent betaine aldehyde dehydrogenase"/>
    <property type="match status" value="1"/>
</dbReference>
<evidence type="ECO:0000313" key="4">
    <source>
        <dbReference type="EMBL" id="MBB6013530.1"/>
    </source>
</evidence>
<dbReference type="Pfam" id="PF00171">
    <property type="entry name" value="Aldedh"/>
    <property type="match status" value="1"/>
</dbReference>
<accession>A0A7W9VWP9</accession>
<dbReference type="EMBL" id="JACHEU010000002">
    <property type="protein sequence ID" value="MBB6013530.1"/>
    <property type="molecule type" value="Genomic_DNA"/>
</dbReference>
<keyword evidence="2 4" id="KW-0560">Oxidoreductase</keyword>
<proteinExistence type="inferred from homology"/>
<keyword evidence="5" id="KW-1185">Reference proteome</keyword>
<dbReference type="EC" id="1.2.1.3" evidence="4"/>
<dbReference type="AlphaFoldDB" id="A0A7W9VWP9"/>
<dbReference type="Proteomes" id="UP000533306">
    <property type="component" value="Unassembled WGS sequence"/>
</dbReference>
<protein>
    <submittedName>
        <fullName evidence="4">Aldehyde dehydrogenase (NAD+)</fullName>
        <ecNumber evidence="4">1.2.1.3</ecNumber>
    </submittedName>
</protein>
<reference evidence="4 5" key="1">
    <citation type="submission" date="2020-08" db="EMBL/GenBank/DDBJ databases">
        <title>Genomic Encyclopedia of Type Strains, Phase IV (KMG-IV): sequencing the most valuable type-strain genomes for metagenomic binning, comparative biology and taxonomic classification.</title>
        <authorList>
            <person name="Goeker M."/>
        </authorList>
    </citation>
    <scope>NUCLEOTIDE SEQUENCE [LARGE SCALE GENOMIC DNA]</scope>
    <source>
        <strain evidence="4 5">DSM 11099</strain>
    </source>
</reference>
<dbReference type="Gene3D" id="3.40.309.10">
    <property type="entry name" value="Aldehyde Dehydrogenase, Chain A, domain 2"/>
    <property type="match status" value="1"/>
</dbReference>
<dbReference type="Gene3D" id="3.40.605.10">
    <property type="entry name" value="Aldehyde Dehydrogenase, Chain A, domain 1"/>
    <property type="match status" value="1"/>
</dbReference>
<dbReference type="RefSeq" id="WP_183831732.1">
    <property type="nucleotide sequence ID" value="NZ_JACHEU010000002.1"/>
</dbReference>
<organism evidence="4 5">
    <name type="scientific">Aquamicrobium lusatiense</name>
    <dbReference type="NCBI Taxonomy" id="89772"/>
    <lineage>
        <taxon>Bacteria</taxon>
        <taxon>Pseudomonadati</taxon>
        <taxon>Pseudomonadota</taxon>
        <taxon>Alphaproteobacteria</taxon>
        <taxon>Hyphomicrobiales</taxon>
        <taxon>Phyllobacteriaceae</taxon>
        <taxon>Aquamicrobium</taxon>
    </lineage>
</organism>
<evidence type="ECO:0000256" key="2">
    <source>
        <dbReference type="ARBA" id="ARBA00023002"/>
    </source>
</evidence>
<evidence type="ECO:0000313" key="5">
    <source>
        <dbReference type="Proteomes" id="UP000533306"/>
    </source>
</evidence>
<dbReference type="GO" id="GO:0004029">
    <property type="term" value="F:aldehyde dehydrogenase (NAD+) activity"/>
    <property type="evidence" value="ECO:0007669"/>
    <property type="project" value="UniProtKB-EC"/>
</dbReference>
<comment type="caution">
    <text evidence="4">The sequence shown here is derived from an EMBL/GenBank/DDBJ whole genome shotgun (WGS) entry which is preliminary data.</text>
</comment>
<dbReference type="InterPro" id="IPR016163">
    <property type="entry name" value="Ald_DH_C"/>
</dbReference>
<dbReference type="InterPro" id="IPR016162">
    <property type="entry name" value="Ald_DH_N"/>
</dbReference>
<dbReference type="InterPro" id="IPR016161">
    <property type="entry name" value="Ald_DH/histidinol_DH"/>
</dbReference>
<dbReference type="SUPFAM" id="SSF53720">
    <property type="entry name" value="ALDH-like"/>
    <property type="match status" value="1"/>
</dbReference>
<name>A0A7W9VWP9_9HYPH</name>
<dbReference type="InterPro" id="IPR015590">
    <property type="entry name" value="Aldehyde_DH_dom"/>
</dbReference>
<feature type="domain" description="Aldehyde dehydrogenase" evidence="3">
    <location>
        <begin position="14"/>
        <end position="475"/>
    </location>
</feature>
<comment type="similarity">
    <text evidence="1">Belongs to the aldehyde dehydrogenase family.</text>
</comment>
<gene>
    <name evidence="4" type="ORF">HNR59_002919</name>
</gene>
<sequence length="481" mass="51319">MSRNEKHNYIAGEWVAAAEFTENRNPSDLDDVIGHYAQASAQQTGDAIAAARAALSEWAAATPQFRAEILERVGTELMARREELGELLSREEGKIHAEGIGEATRAAQLFKFYAQEALRVEGIAIASIRPGVRVEVRHEPVGVIGMITPWNFPIAIPAWKIAPALAYGNTVVFKPADLTPGCGWALAEILSRAGLPAGVFNLVMGKGRIVGDAIARSPLVDAVTFTGSEATGRGIRGIVAERGGKVQQEMGGKSPLVVLDDADLDNAIDCAIGGSVISTGQRCTSNTRIIATPAIHDALVEGMAKRTRALVVGNALDPASHIGPVVDQKQLDTNLRYIAIADDEGAERLCGGEILERPQRGFYLSPAVYANCTNQMVHVREEIFGPVVSVIKAADYEEALAIANDSDLGLSSGICTKSLKYAEDFKTRSASGMVFVNLPTAGVDYHVPFGGKKASSYGPREQGRAAREFFTSSKTAYTNPL</sequence>
<evidence type="ECO:0000256" key="1">
    <source>
        <dbReference type="ARBA" id="ARBA00009986"/>
    </source>
</evidence>
<evidence type="ECO:0000259" key="3">
    <source>
        <dbReference type="Pfam" id="PF00171"/>
    </source>
</evidence>
<dbReference type="PANTHER" id="PTHR11699">
    <property type="entry name" value="ALDEHYDE DEHYDROGENASE-RELATED"/>
    <property type="match status" value="1"/>
</dbReference>
<dbReference type="CDD" id="cd07097">
    <property type="entry name" value="ALDH_KGSADH-YcbD"/>
    <property type="match status" value="1"/>
</dbReference>